<evidence type="ECO:0000256" key="3">
    <source>
        <dbReference type="ARBA" id="ARBA00023015"/>
    </source>
</evidence>
<protein>
    <recommendedName>
        <fullName evidence="12">Methoprene-tolerant protein</fullName>
    </recommendedName>
</protein>
<feature type="compositionally biased region" description="Low complexity" evidence="7">
    <location>
        <begin position="771"/>
        <end position="783"/>
    </location>
</feature>
<evidence type="ECO:0000256" key="5">
    <source>
        <dbReference type="ARBA" id="ARBA00023163"/>
    </source>
</evidence>
<dbReference type="Pfam" id="PF00989">
    <property type="entry name" value="PAS"/>
    <property type="match status" value="1"/>
</dbReference>
<dbReference type="SMART" id="SM00086">
    <property type="entry name" value="PAC"/>
    <property type="match status" value="1"/>
</dbReference>
<dbReference type="SMART" id="SM00091">
    <property type="entry name" value="PAS"/>
    <property type="match status" value="2"/>
</dbReference>
<dbReference type="PRINTS" id="PR00785">
    <property type="entry name" value="NCTRNSLOCATR"/>
</dbReference>
<dbReference type="GO" id="GO:0045944">
    <property type="term" value="P:positive regulation of transcription by RNA polymerase II"/>
    <property type="evidence" value="ECO:0007669"/>
    <property type="project" value="UniProtKB-ARBA"/>
</dbReference>
<evidence type="ECO:0000313" key="11">
    <source>
        <dbReference type="Proteomes" id="UP001445076"/>
    </source>
</evidence>
<feature type="region of interest" description="Disordered" evidence="7">
    <location>
        <begin position="181"/>
        <end position="210"/>
    </location>
</feature>
<dbReference type="Gene3D" id="3.30.450.20">
    <property type="entry name" value="PAS domain"/>
    <property type="match status" value="2"/>
</dbReference>
<dbReference type="InterPro" id="IPR035965">
    <property type="entry name" value="PAS-like_dom_sf"/>
</dbReference>
<dbReference type="PROSITE" id="PS50888">
    <property type="entry name" value="BHLH"/>
    <property type="match status" value="1"/>
</dbReference>
<dbReference type="CDD" id="cd11391">
    <property type="entry name" value="bHLH_PAS"/>
    <property type="match status" value="1"/>
</dbReference>
<dbReference type="GO" id="GO:0005737">
    <property type="term" value="C:cytoplasm"/>
    <property type="evidence" value="ECO:0007669"/>
    <property type="project" value="InterPro"/>
</dbReference>
<feature type="compositionally biased region" description="Polar residues" evidence="7">
    <location>
        <begin position="525"/>
        <end position="542"/>
    </location>
</feature>
<name>A0AAW0WC88_CHEQU</name>
<dbReference type="InterPro" id="IPR013767">
    <property type="entry name" value="PAS_fold"/>
</dbReference>
<feature type="domain" description="PAS" evidence="8">
    <location>
        <begin position="71"/>
        <end position="127"/>
    </location>
</feature>
<evidence type="ECO:0000256" key="6">
    <source>
        <dbReference type="ARBA" id="ARBA00023242"/>
    </source>
</evidence>
<dbReference type="EMBL" id="JARKIK010000067">
    <property type="protein sequence ID" value="KAK8729557.1"/>
    <property type="molecule type" value="Genomic_DNA"/>
</dbReference>
<feature type="region of interest" description="Disordered" evidence="7">
    <location>
        <begin position="508"/>
        <end position="574"/>
    </location>
</feature>
<evidence type="ECO:0000259" key="9">
    <source>
        <dbReference type="PROSITE" id="PS50888"/>
    </source>
</evidence>
<feature type="domain" description="PAS" evidence="8">
    <location>
        <begin position="249"/>
        <end position="283"/>
    </location>
</feature>
<keyword evidence="5" id="KW-0804">Transcription</keyword>
<keyword evidence="4" id="KW-0238">DNA-binding</keyword>
<evidence type="ECO:0000256" key="7">
    <source>
        <dbReference type="SAM" id="MobiDB-lite"/>
    </source>
</evidence>
<dbReference type="Proteomes" id="UP001445076">
    <property type="component" value="Unassembled WGS sequence"/>
</dbReference>
<dbReference type="Pfam" id="PF14598">
    <property type="entry name" value="PAS_11"/>
    <property type="match status" value="1"/>
</dbReference>
<dbReference type="GO" id="GO:0003700">
    <property type="term" value="F:DNA-binding transcription factor activity"/>
    <property type="evidence" value="ECO:0007669"/>
    <property type="project" value="InterPro"/>
</dbReference>
<dbReference type="SUPFAM" id="SSF55785">
    <property type="entry name" value="PYP-like sensor domain (PAS domain)"/>
    <property type="match status" value="2"/>
</dbReference>
<gene>
    <name evidence="10" type="ORF">OTU49_008544</name>
</gene>
<dbReference type="InterPro" id="IPR036638">
    <property type="entry name" value="HLH_DNA-bd_sf"/>
</dbReference>
<dbReference type="InterPro" id="IPR011598">
    <property type="entry name" value="bHLH_dom"/>
</dbReference>
<dbReference type="SUPFAM" id="SSF47459">
    <property type="entry name" value="HLH, helix-loop-helix DNA-binding domain"/>
    <property type="match status" value="1"/>
</dbReference>
<proteinExistence type="predicted"/>
<feature type="compositionally biased region" description="Acidic residues" evidence="7">
    <location>
        <begin position="190"/>
        <end position="200"/>
    </location>
</feature>
<evidence type="ECO:0000256" key="1">
    <source>
        <dbReference type="ARBA" id="ARBA00004123"/>
    </source>
</evidence>
<evidence type="ECO:0008006" key="12">
    <source>
        <dbReference type="Google" id="ProtNLM"/>
    </source>
</evidence>
<dbReference type="NCBIfam" id="TIGR00229">
    <property type="entry name" value="sensory_box"/>
    <property type="match status" value="1"/>
</dbReference>
<feature type="region of interest" description="Disordered" evidence="7">
    <location>
        <begin position="771"/>
        <end position="790"/>
    </location>
</feature>
<feature type="compositionally biased region" description="Polar residues" evidence="7">
    <location>
        <begin position="557"/>
        <end position="568"/>
    </location>
</feature>
<dbReference type="Gene3D" id="4.10.280.10">
    <property type="entry name" value="Helix-loop-helix DNA-binding domain"/>
    <property type="match status" value="1"/>
</dbReference>
<dbReference type="Pfam" id="PF00010">
    <property type="entry name" value="HLH"/>
    <property type="match status" value="1"/>
</dbReference>
<dbReference type="CDD" id="cd00130">
    <property type="entry name" value="PAS"/>
    <property type="match status" value="2"/>
</dbReference>
<dbReference type="InterPro" id="IPR000014">
    <property type="entry name" value="PAS"/>
</dbReference>
<dbReference type="GO" id="GO:0046983">
    <property type="term" value="F:protein dimerization activity"/>
    <property type="evidence" value="ECO:0007669"/>
    <property type="project" value="InterPro"/>
</dbReference>
<dbReference type="InterPro" id="IPR001067">
    <property type="entry name" value="Nuc_translocat"/>
</dbReference>
<comment type="caution">
    <text evidence="10">The sequence shown here is derived from an EMBL/GenBank/DDBJ whole genome shotgun (WGS) entry which is preliminary data.</text>
</comment>
<feature type="region of interest" description="Disordered" evidence="7">
    <location>
        <begin position="803"/>
        <end position="830"/>
    </location>
</feature>
<dbReference type="GO" id="GO:0005634">
    <property type="term" value="C:nucleus"/>
    <property type="evidence" value="ECO:0007669"/>
    <property type="project" value="UniProtKB-SubCell"/>
</dbReference>
<dbReference type="PANTHER" id="PTHR23042">
    <property type="entry name" value="CIRCADIAN PROTEIN CLOCK/ARNT/BMAL/PAS"/>
    <property type="match status" value="1"/>
</dbReference>
<dbReference type="GO" id="GO:0005667">
    <property type="term" value="C:transcription regulator complex"/>
    <property type="evidence" value="ECO:0007669"/>
    <property type="project" value="InterPro"/>
</dbReference>
<feature type="domain" description="BHLH" evidence="9">
    <location>
        <begin position="1"/>
        <end position="47"/>
    </location>
</feature>
<keyword evidence="3" id="KW-0805">Transcription regulation</keyword>
<evidence type="ECO:0000259" key="8">
    <source>
        <dbReference type="PROSITE" id="PS50112"/>
    </source>
</evidence>
<evidence type="ECO:0000256" key="2">
    <source>
        <dbReference type="ARBA" id="ARBA00022737"/>
    </source>
</evidence>
<dbReference type="AlphaFoldDB" id="A0AAW0WC88"/>
<dbReference type="SMART" id="SM00353">
    <property type="entry name" value="HLH"/>
    <property type="match status" value="1"/>
</dbReference>
<sequence>MAEKLRRDKLNNYVNELAGIVPLGSGANKRIDKTSVLRLAANYIRMHKILKDDEETERVPTALGGAITHNLAEAVGGFLLVVTSTGKVVYITEAVDQFFGHSQVDLLGHNIFSVIHPDDHEIFQQQLTPRENSRRSFFCRMMEKALSRNDPGRYEIIHVVGQVRPIPQSATFTPCVLAPSPNGTVASSDHDDEDESDADGDSQSTKVSSSRIGTHMLVSFIRVVKDRPITELSLVESTQDEYITRHGMDGKILYTDHRISFVTGLMPTEVIGTSAFNYMHPDDMMWSVVAQKLMFISTCGQGIVSYRLKCRDGSHVTLRSRGYLEVNKQTGQVESFVCINTVLSIKEGVQEIKNQRRKLLPIVTSQESDEHLGTISSSLPPELMMVLKQMMNTETIKKMIESVDSVTLNVEDRAGTHSDIPDRRTSVHKLTREDYNEISPFQTKQKKICGFDDSVSPECSDRKSFVSKENTVRDVDESQWHSVPCKTKSTDSFNAYVTTKFTFDRETHQLVSSEPQETSSPTSQLCPSTSTLNQGNGNCSQNPDKKVGSGDLAYPKSPQNNITGLHQQNKSDRIPSQWVCEEAKTYEYPKAESIEVSASSIPHRNESLPSAKASRFNSSEGMLSPGSCQQNVIPGVPSPGTYDHCVTAGMSISSQSEEISAASVPSDSLKNKKERNVSISGNYPKTCDTLPSAGNYEHSAKNMAFSSSHIECESYVINPSTIHEKYSSNVMAPACNYQAKESNKMTYSRGRSLAISQRKSRNSETFRIQPSQHLHQQYHQQQQPITENNLRYSTSPEFDIKMQRSQQMQQKLHNPNESQEKSESKVNYVGSPASSSQCLPYGTTVALEESGGGVYRYPATAASPERGLSVQCNANFQLNTAHPVTCTSTMPGTTIHHSQHACVKQLRDHSDTEDVDETVVCKRERQVYKCHSLSTQGGPEAGAQP</sequence>
<accession>A0AAW0WC88</accession>
<organism evidence="10 11">
    <name type="scientific">Cherax quadricarinatus</name>
    <name type="common">Australian red claw crayfish</name>
    <dbReference type="NCBI Taxonomy" id="27406"/>
    <lineage>
        <taxon>Eukaryota</taxon>
        <taxon>Metazoa</taxon>
        <taxon>Ecdysozoa</taxon>
        <taxon>Arthropoda</taxon>
        <taxon>Crustacea</taxon>
        <taxon>Multicrustacea</taxon>
        <taxon>Malacostraca</taxon>
        <taxon>Eumalacostraca</taxon>
        <taxon>Eucarida</taxon>
        <taxon>Decapoda</taxon>
        <taxon>Pleocyemata</taxon>
        <taxon>Astacidea</taxon>
        <taxon>Parastacoidea</taxon>
        <taxon>Parastacidae</taxon>
        <taxon>Cherax</taxon>
    </lineage>
</organism>
<dbReference type="InterPro" id="IPR001610">
    <property type="entry name" value="PAC"/>
</dbReference>
<evidence type="ECO:0000256" key="4">
    <source>
        <dbReference type="ARBA" id="ARBA00023125"/>
    </source>
</evidence>
<dbReference type="GO" id="GO:0003677">
    <property type="term" value="F:DNA binding"/>
    <property type="evidence" value="ECO:0007669"/>
    <property type="project" value="UniProtKB-KW"/>
</dbReference>
<evidence type="ECO:0000313" key="10">
    <source>
        <dbReference type="EMBL" id="KAK8729557.1"/>
    </source>
</evidence>
<reference evidence="10 11" key="1">
    <citation type="journal article" date="2024" name="BMC Genomics">
        <title>Genome assembly of redclaw crayfish (Cherax quadricarinatus) provides insights into its immune adaptation and hypoxia tolerance.</title>
        <authorList>
            <person name="Liu Z."/>
            <person name="Zheng J."/>
            <person name="Li H."/>
            <person name="Fang K."/>
            <person name="Wang S."/>
            <person name="He J."/>
            <person name="Zhou D."/>
            <person name="Weng S."/>
            <person name="Chi M."/>
            <person name="Gu Z."/>
            <person name="He J."/>
            <person name="Li F."/>
            <person name="Wang M."/>
        </authorList>
    </citation>
    <scope>NUCLEOTIDE SEQUENCE [LARGE SCALE GENOMIC DNA]</scope>
    <source>
        <strain evidence="10">ZL_2023a</strain>
    </source>
</reference>
<keyword evidence="6" id="KW-0539">Nucleus</keyword>
<dbReference type="InterPro" id="IPR050933">
    <property type="entry name" value="Circadian_TF"/>
</dbReference>
<dbReference type="PROSITE" id="PS50112">
    <property type="entry name" value="PAS"/>
    <property type="match status" value="2"/>
</dbReference>
<comment type="subcellular location">
    <subcellularLocation>
        <location evidence="1">Nucleus</location>
    </subcellularLocation>
</comment>
<keyword evidence="11" id="KW-1185">Reference proteome</keyword>
<feature type="compositionally biased region" description="Polar residues" evidence="7">
    <location>
        <begin position="803"/>
        <end position="817"/>
    </location>
</feature>
<keyword evidence="2" id="KW-0677">Repeat</keyword>
<feature type="compositionally biased region" description="Low complexity" evidence="7">
    <location>
        <begin position="512"/>
        <end position="524"/>
    </location>
</feature>